<dbReference type="Proteomes" id="UP000005446">
    <property type="component" value="Unassembled WGS sequence"/>
</dbReference>
<evidence type="ECO:0000313" key="2">
    <source>
        <dbReference type="Proteomes" id="UP000005446"/>
    </source>
</evidence>
<dbReference type="HOGENOM" id="CLU_021158_0_0_1"/>
<evidence type="ECO:0008006" key="3">
    <source>
        <dbReference type="Google" id="ProtNLM"/>
    </source>
</evidence>
<reference evidence="1 2" key="1">
    <citation type="journal article" date="2012" name="Eukaryot. Cell">
        <title>Genome sequence of the fungus Glarea lozoyensis: the first genome sequence of a species from the Helotiaceae family.</title>
        <authorList>
            <person name="Youssar L."/>
            <person name="Gruening B.A."/>
            <person name="Erxleben A."/>
            <person name="Guenther S."/>
            <person name="Huettel W."/>
        </authorList>
    </citation>
    <scope>NUCLEOTIDE SEQUENCE [LARGE SCALE GENOMIC DNA]</scope>
    <source>
        <strain evidence="2">ATCC 74030 / MF5533</strain>
    </source>
</reference>
<dbReference type="EMBL" id="AGUE01000110">
    <property type="protein sequence ID" value="EHK99593.1"/>
    <property type="molecule type" value="Genomic_DNA"/>
</dbReference>
<dbReference type="SUPFAM" id="SSF56112">
    <property type="entry name" value="Protein kinase-like (PK-like)"/>
    <property type="match status" value="1"/>
</dbReference>
<dbReference type="PANTHER" id="PTHR21310:SF15">
    <property type="entry name" value="AMINOGLYCOSIDE PHOSPHOTRANSFERASE DOMAIN-CONTAINING PROTEIN"/>
    <property type="match status" value="1"/>
</dbReference>
<dbReference type="InParanoid" id="H0EP93"/>
<protein>
    <recommendedName>
        <fullName evidence="3">Aminoglycoside phosphotransferase domain-containing protein</fullName>
    </recommendedName>
</protein>
<proteinExistence type="predicted"/>
<dbReference type="PANTHER" id="PTHR21310">
    <property type="entry name" value="AMINOGLYCOSIDE PHOSPHOTRANSFERASE-RELATED-RELATED"/>
    <property type="match status" value="1"/>
</dbReference>
<dbReference type="OrthoDB" id="3554464at2759"/>
<evidence type="ECO:0000313" key="1">
    <source>
        <dbReference type="EMBL" id="EHK99593.1"/>
    </source>
</evidence>
<sequence length="398" mass="45274">MYVQDEWPKNPNGTDYDGQNLLGLLRAGKSPFEGIWDVEVLVREIEEGIHLKLEKGPDILARLSRSDVNMPNFDGFPIHVQIPEVMFEAAVYDLLYGVPGVMVPRLLWYRIPMLYESHRRDLRGRSLLFFEKPEGEADVWRDLGPEQKVLLIGSSARIRAALFIYELPSNFSSFWLRERLFEQKPKRIPVCVAPTREFCVSLLTSKINATIGALGEMMGWEEDCAIVGPIAAAAKQSLLKLIPQILPEEDNEISLYRLVLEHGDFGVHNMSVVVDGKGEPCVTSLFDWETGCIVPAILSDPLMAVWVDLVTDENGVASYTRVPEDAGPEDHEEYRGWTEKYFEVLFEQAPDYEKAIKAGKDVRYLWFTLRAWRGEDPEAYFGKLGEWAEGRLREMGGE</sequence>
<dbReference type="AlphaFoldDB" id="H0EP93"/>
<organism evidence="1 2">
    <name type="scientific">Glarea lozoyensis (strain ATCC 74030 / MF5533)</name>
    <dbReference type="NCBI Taxonomy" id="1104152"/>
    <lineage>
        <taxon>Eukaryota</taxon>
        <taxon>Fungi</taxon>
        <taxon>Dikarya</taxon>
        <taxon>Ascomycota</taxon>
        <taxon>Pezizomycotina</taxon>
        <taxon>Leotiomycetes</taxon>
        <taxon>Helotiales</taxon>
        <taxon>Helotiaceae</taxon>
        <taxon>Glarea</taxon>
    </lineage>
</organism>
<name>H0EP93_GLAL7</name>
<dbReference type="InterPro" id="IPR051678">
    <property type="entry name" value="AGP_Transferase"/>
</dbReference>
<accession>H0EP93</accession>
<comment type="caution">
    <text evidence="1">The sequence shown here is derived from an EMBL/GenBank/DDBJ whole genome shotgun (WGS) entry which is preliminary data.</text>
</comment>
<dbReference type="InterPro" id="IPR011009">
    <property type="entry name" value="Kinase-like_dom_sf"/>
</dbReference>
<keyword evidence="2" id="KW-1185">Reference proteome</keyword>
<gene>
    <name evidence="1" type="ORF">M7I_4464</name>
</gene>